<dbReference type="EMBL" id="CP018076">
    <property type="protein sequence ID" value="APE43788.1"/>
    <property type="molecule type" value="Genomic_DNA"/>
</dbReference>
<evidence type="ECO:0000313" key="3">
    <source>
        <dbReference type="Proteomes" id="UP000181897"/>
    </source>
</evidence>
<proteinExistence type="predicted"/>
<evidence type="ECO:0008006" key="4">
    <source>
        <dbReference type="Google" id="ProtNLM"/>
    </source>
</evidence>
<accession>A0A1J0WHH8</accession>
<organism evidence="2 3">
    <name type="scientific">Sulfitobacter alexandrii</name>
    <dbReference type="NCBI Taxonomy" id="1917485"/>
    <lineage>
        <taxon>Bacteria</taxon>
        <taxon>Pseudomonadati</taxon>
        <taxon>Pseudomonadota</taxon>
        <taxon>Alphaproteobacteria</taxon>
        <taxon>Rhodobacterales</taxon>
        <taxon>Roseobacteraceae</taxon>
        <taxon>Sulfitobacter</taxon>
    </lineage>
</organism>
<keyword evidence="3" id="KW-1185">Reference proteome</keyword>
<dbReference type="Proteomes" id="UP000181897">
    <property type="component" value="Chromosome"/>
</dbReference>
<dbReference type="AlphaFoldDB" id="A0A1J0WHH8"/>
<sequence>MKALLTAVGLAGALALASPAFAAPSTPWTAATGIETDTNVTLIKDRRGKGYRRHYRQHRDMRRGHGHHDARQFGWRHGRSEHHRPYRRYGRGDRVVRYVIIDRPQRYGLTRYPRYVQNDGYVYAVDPQTNTVLALIGLVNQILR</sequence>
<evidence type="ECO:0000313" key="2">
    <source>
        <dbReference type="EMBL" id="APE43788.1"/>
    </source>
</evidence>
<protein>
    <recommendedName>
        <fullName evidence="4">RcnB family protein</fullName>
    </recommendedName>
</protein>
<name>A0A1J0WHH8_9RHOB</name>
<reference evidence="2 3" key="1">
    <citation type="submission" date="2016-11" db="EMBL/GenBank/DDBJ databases">
        <title>Complete genome sequence of Sulfitobacter sp. AM1-D1, a toxic bacteria associated with marine dinoflagellate Alexandrium minutum in East China Sea.</title>
        <authorList>
            <person name="Yang Q."/>
            <person name="Zhang X."/>
            <person name="Tian X."/>
        </authorList>
    </citation>
    <scope>NUCLEOTIDE SEQUENCE [LARGE SCALE GENOMIC DNA]</scope>
    <source>
        <strain evidence="2 3">AM1-D1</strain>
    </source>
</reference>
<dbReference type="RefSeq" id="WP_071972125.1">
    <property type="nucleotide sequence ID" value="NZ_CP018076.1"/>
</dbReference>
<keyword evidence="1" id="KW-0732">Signal</keyword>
<gene>
    <name evidence="2" type="ORF">BOO69_10465</name>
</gene>
<evidence type="ECO:0000256" key="1">
    <source>
        <dbReference type="SAM" id="SignalP"/>
    </source>
</evidence>
<dbReference type="OrthoDB" id="7666115at2"/>
<feature type="chain" id="PRO_5009616862" description="RcnB family protein" evidence="1">
    <location>
        <begin position="23"/>
        <end position="144"/>
    </location>
</feature>
<feature type="signal peptide" evidence="1">
    <location>
        <begin position="1"/>
        <end position="22"/>
    </location>
</feature>
<dbReference type="KEGG" id="suam:BOO69_10465"/>